<feature type="transmembrane region" description="Helical" evidence="1">
    <location>
        <begin position="6"/>
        <end position="29"/>
    </location>
</feature>
<evidence type="ECO:0000313" key="2">
    <source>
        <dbReference type="EMBL" id="RWX73315.1"/>
    </source>
</evidence>
<gene>
    <name evidence="2" type="ORF">Metus_1289</name>
</gene>
<dbReference type="AlphaFoldDB" id="A0A444L6U3"/>
<protein>
    <recommendedName>
        <fullName evidence="4">Archaeal Type IV pilin N-terminal domain-containing protein</fullName>
    </recommendedName>
</protein>
<dbReference type="EMBL" id="RXGA01000003">
    <property type="protein sequence ID" value="RWX73315.1"/>
    <property type="molecule type" value="Genomic_DNA"/>
</dbReference>
<comment type="caution">
    <text evidence="2">The sequence shown here is derived from an EMBL/GenBank/DDBJ whole genome shotgun (WGS) entry which is preliminary data.</text>
</comment>
<organism evidence="2 3">
    <name type="scientific">Methanosuratincola subterraneus</name>
    <dbReference type="NCBI Taxonomy" id="2593994"/>
    <lineage>
        <taxon>Archaea</taxon>
        <taxon>Thermoproteota</taxon>
        <taxon>Methanosuratincolia</taxon>
        <taxon>Candidatus Methanomethylicales</taxon>
        <taxon>Candidatus Methanomethylicaceae</taxon>
        <taxon>Candidatus Methanosuratincola (ex Vanwonterghem et al. 2016)</taxon>
    </lineage>
</organism>
<evidence type="ECO:0008006" key="4">
    <source>
        <dbReference type="Google" id="ProtNLM"/>
    </source>
</evidence>
<reference evidence="2 3" key="1">
    <citation type="submission" date="2018-12" db="EMBL/GenBank/DDBJ databases">
        <title>The complete genome of the methanogenic archaea of the candidate phylum Verstraetearchaeota, obtained from the metagenome of underground thermal water.</title>
        <authorList>
            <person name="Kadnikov V.V."/>
            <person name="Mardanov A.V."/>
            <person name="Beletsky A.V."/>
            <person name="Karnachuk O.V."/>
            <person name="Ravin N.V."/>
        </authorList>
    </citation>
    <scope>NUCLEOTIDE SEQUENCE [LARGE SCALE GENOMIC DNA]</scope>
    <source>
        <strain evidence="2">Ch88</strain>
    </source>
</reference>
<proteinExistence type="predicted"/>
<accession>A0A444L6U3</accession>
<sequence>MSGFGGAFAAAMVGVVFVVAMSSMASMTVSYMGLYQKLEAPTPDRVSISIDGGRIASGGTELLVNMTLLAGSDPMSLRDLARSDAFIVYSSGGDRVFERVGYGEGWRILAVTVGGQPELVSPIRGSSGMWDPGETIEMSVSPSMPVDAGSPWLFKFATAGGGVFSMTFGG</sequence>
<dbReference type="Proteomes" id="UP000288215">
    <property type="component" value="Unassembled WGS sequence"/>
</dbReference>
<evidence type="ECO:0000256" key="1">
    <source>
        <dbReference type="SAM" id="Phobius"/>
    </source>
</evidence>
<keyword evidence="1" id="KW-0812">Transmembrane</keyword>
<keyword evidence="1" id="KW-0472">Membrane</keyword>
<name>A0A444L6U3_METS7</name>
<keyword evidence="1" id="KW-1133">Transmembrane helix</keyword>
<evidence type="ECO:0000313" key="3">
    <source>
        <dbReference type="Proteomes" id="UP000288215"/>
    </source>
</evidence>